<dbReference type="AlphaFoldDB" id="A0A9W8YNR8"/>
<accession>A0A9W8YNR8</accession>
<dbReference type="GO" id="GO:0061671">
    <property type="term" value="C:Cbp3p-Cbp6 complex"/>
    <property type="evidence" value="ECO:0007669"/>
    <property type="project" value="InterPro"/>
</dbReference>
<sequence length="111" mass="12275">MASKEALRKALLTWPTDPLRPTAQLGAVLNSRLSSSTLPAAQQNASLGLLANKFSTKYALPAPEESMSGGIMMPRSNPEYYKALMRDLEEVPTRTWAQRLGLKLKGMIRWS</sequence>
<dbReference type="Pfam" id="PF20180">
    <property type="entry name" value="UQCC2_CBP6"/>
    <property type="match status" value="1"/>
</dbReference>
<dbReference type="GO" id="GO:0034551">
    <property type="term" value="P:mitochondrial respiratory chain complex III assembly"/>
    <property type="evidence" value="ECO:0007669"/>
    <property type="project" value="TreeGrafter"/>
</dbReference>
<dbReference type="OrthoDB" id="2107880at2759"/>
<dbReference type="Proteomes" id="UP001140453">
    <property type="component" value="Unassembled WGS sequence"/>
</dbReference>
<proteinExistence type="predicted"/>
<dbReference type="PANTHER" id="PTHR28250:SF1">
    <property type="entry name" value="CYTOCHROME B PRE-MRNA-PROCESSING PROTEIN 6"/>
    <property type="match status" value="1"/>
</dbReference>
<protein>
    <submittedName>
        <fullName evidence="1">Uncharacterized protein</fullName>
    </submittedName>
</protein>
<evidence type="ECO:0000313" key="1">
    <source>
        <dbReference type="EMBL" id="KAJ4388214.1"/>
    </source>
</evidence>
<gene>
    <name evidence="1" type="ORF">N0V93_008821</name>
</gene>
<dbReference type="InterPro" id="IPR037653">
    <property type="entry name" value="Cbp6"/>
</dbReference>
<organism evidence="1 2">
    <name type="scientific">Gnomoniopsis smithogilvyi</name>
    <dbReference type="NCBI Taxonomy" id="1191159"/>
    <lineage>
        <taxon>Eukaryota</taxon>
        <taxon>Fungi</taxon>
        <taxon>Dikarya</taxon>
        <taxon>Ascomycota</taxon>
        <taxon>Pezizomycotina</taxon>
        <taxon>Sordariomycetes</taxon>
        <taxon>Sordariomycetidae</taxon>
        <taxon>Diaporthales</taxon>
        <taxon>Gnomoniaceae</taxon>
        <taxon>Gnomoniopsis</taxon>
    </lineage>
</organism>
<keyword evidence="2" id="KW-1185">Reference proteome</keyword>
<comment type="caution">
    <text evidence="1">The sequence shown here is derived from an EMBL/GenBank/DDBJ whole genome shotgun (WGS) entry which is preliminary data.</text>
</comment>
<reference evidence="1" key="1">
    <citation type="submission" date="2022-10" db="EMBL/GenBank/DDBJ databases">
        <title>Tapping the CABI collections for fungal endophytes: first genome assemblies for Collariella, Neodidymelliopsis, Ascochyta clinopodiicola, Didymella pomorum, Didymosphaeria variabile, Neocosmospora piperis and Neocucurbitaria cava.</title>
        <authorList>
            <person name="Hill R."/>
        </authorList>
    </citation>
    <scope>NUCLEOTIDE SEQUENCE</scope>
    <source>
        <strain evidence="1">IMI 355082</strain>
    </source>
</reference>
<dbReference type="PANTHER" id="PTHR28250">
    <property type="entry name" value="CYTOCHROME B PRE-MRNA-PROCESSING PROTEIN 6"/>
    <property type="match status" value="1"/>
</dbReference>
<dbReference type="EMBL" id="JAPEVB010000005">
    <property type="protein sequence ID" value="KAJ4388214.1"/>
    <property type="molecule type" value="Genomic_DNA"/>
</dbReference>
<evidence type="ECO:0000313" key="2">
    <source>
        <dbReference type="Proteomes" id="UP001140453"/>
    </source>
</evidence>
<dbReference type="GO" id="GO:0043022">
    <property type="term" value="F:ribosome binding"/>
    <property type="evidence" value="ECO:0007669"/>
    <property type="project" value="InterPro"/>
</dbReference>
<name>A0A9W8YNR8_9PEZI</name>